<organism evidence="1 2">
    <name type="scientific">Photobacterium kishitanii</name>
    <dbReference type="NCBI Taxonomy" id="318456"/>
    <lineage>
        <taxon>Bacteria</taxon>
        <taxon>Pseudomonadati</taxon>
        <taxon>Pseudomonadota</taxon>
        <taxon>Gammaproteobacteria</taxon>
        <taxon>Vibrionales</taxon>
        <taxon>Vibrionaceae</taxon>
        <taxon>Photobacterium</taxon>
    </lineage>
</organism>
<dbReference type="CDD" id="cd01846">
    <property type="entry name" value="fatty_acyltransferase_like"/>
    <property type="match status" value="1"/>
</dbReference>
<dbReference type="Pfam" id="PF00657">
    <property type="entry name" value="Lipase_GDSL"/>
    <property type="match status" value="1"/>
</dbReference>
<dbReference type="Proteomes" id="UP000241426">
    <property type="component" value="Unassembled WGS sequence"/>
</dbReference>
<dbReference type="eggNOG" id="COG3240">
    <property type="taxonomic scope" value="Bacteria"/>
</dbReference>
<gene>
    <name evidence="1" type="ORF">C9J27_08005</name>
</gene>
<accession>A0A2T3KJ97</accession>
<dbReference type="GO" id="GO:0016298">
    <property type="term" value="F:lipase activity"/>
    <property type="evidence" value="ECO:0007669"/>
    <property type="project" value="InterPro"/>
</dbReference>
<accession>A0A0B7JCM8</accession>
<dbReference type="RefSeq" id="WP_036794601.1">
    <property type="nucleotide sequence ID" value="NZ_LN794352.1"/>
</dbReference>
<protein>
    <submittedName>
        <fullName evidence="1">Thermolabile hemolysin</fullName>
    </submittedName>
</protein>
<dbReference type="PANTHER" id="PTHR45642:SF141">
    <property type="entry name" value="SECRETED EFFECTOR PROTEIN SSEJ"/>
    <property type="match status" value="1"/>
</dbReference>
<reference evidence="1 2" key="1">
    <citation type="submission" date="2018-01" db="EMBL/GenBank/DDBJ databases">
        <title>Whole genome sequencing of Histamine producing bacteria.</title>
        <authorList>
            <person name="Butler K."/>
        </authorList>
    </citation>
    <scope>NUCLEOTIDE SEQUENCE [LARGE SCALE GENOMIC DNA]</scope>
    <source>
        <strain evidence="1 2">FS-7.2</strain>
    </source>
</reference>
<dbReference type="PANTHER" id="PTHR45642">
    <property type="entry name" value="GDSL ESTERASE/LIPASE EXL3"/>
    <property type="match status" value="1"/>
</dbReference>
<comment type="caution">
    <text evidence="1">The sequence shown here is derived from an EMBL/GenBank/DDBJ whole genome shotgun (WGS) entry which is preliminary data.</text>
</comment>
<dbReference type="InterPro" id="IPR008265">
    <property type="entry name" value="Lipase_GDSL_AS"/>
</dbReference>
<dbReference type="GeneID" id="29944523"/>
<evidence type="ECO:0000313" key="1">
    <source>
        <dbReference type="EMBL" id="PSU99575.1"/>
    </source>
</evidence>
<dbReference type="InterPro" id="IPR001087">
    <property type="entry name" value="GDSL"/>
</dbReference>
<dbReference type="InterPro" id="IPR050592">
    <property type="entry name" value="GDSL_lipolytic_enzyme"/>
</dbReference>
<dbReference type="EMBL" id="PYNF01000005">
    <property type="protein sequence ID" value="PSU99575.1"/>
    <property type="molecule type" value="Genomic_DNA"/>
</dbReference>
<dbReference type="PROSITE" id="PS01098">
    <property type="entry name" value="LIPASE_GDSL_SER"/>
    <property type="match status" value="1"/>
</dbReference>
<evidence type="ECO:0000313" key="2">
    <source>
        <dbReference type="Proteomes" id="UP000241426"/>
    </source>
</evidence>
<sequence length="411" mass="46384">MNKAFLLLTLLLPSAAIASNNVNNTENYPSIQNPSTYTNNTYTYVKCWYRTSVSHDEPATDWIWAKNTDGSYYKLPGYWWSSISFKNMFYTDVANKDIKQRCEASIDTNNKNADITFYASDIKSSYSHTIWSNDKITHSNAINKIVAFGDSLSDTGNTFNGSQWLFPNSNSWFLGHFSNGLVWTEYLANAKHLPLYNWAVGGAAGVNEYSILTGIYDQISSFNTYMKSAKNYNIGNTLFTLEFGLNDFMNYGRNVTQVKSDYSTALIRLTDVGAKNILLMTLPDASKAPQFKYSSAEKVALVSKQIKQFNAFIKEQAAYYKAKGINITLVDAYKMFENVTSNPQKYGFINAKDACMDINRSSSKDYLISHNLTNDCAQNGSDKYVFWGVTHPTTAMHKYIAQQIINQLSVN</sequence>
<dbReference type="InterPro" id="IPR036514">
    <property type="entry name" value="SGNH_hydro_sf"/>
</dbReference>
<dbReference type="GO" id="GO:0006629">
    <property type="term" value="P:lipid metabolic process"/>
    <property type="evidence" value="ECO:0007669"/>
    <property type="project" value="InterPro"/>
</dbReference>
<dbReference type="SUPFAM" id="SSF52266">
    <property type="entry name" value="SGNH hydrolase"/>
    <property type="match status" value="1"/>
</dbReference>
<proteinExistence type="predicted"/>
<dbReference type="AlphaFoldDB" id="A0A0B7JCM8"/>
<name>A0A0B7JCM8_9GAMM</name>
<dbReference type="Gene3D" id="3.40.50.1110">
    <property type="entry name" value="SGNH hydrolase"/>
    <property type="match status" value="1"/>
</dbReference>